<gene>
    <name evidence="2" type="ORF">Rumeso_02763</name>
</gene>
<evidence type="ECO:0008006" key="4">
    <source>
        <dbReference type="Google" id="ProtNLM"/>
    </source>
</evidence>
<evidence type="ECO:0000256" key="1">
    <source>
        <dbReference type="SAM" id="Phobius"/>
    </source>
</evidence>
<dbReference type="STRING" id="442562.Rumeso_02763"/>
<dbReference type="AlphaFoldDB" id="A0A017HMS5"/>
<evidence type="ECO:0000313" key="2">
    <source>
        <dbReference type="EMBL" id="EYD75676.1"/>
    </source>
</evidence>
<protein>
    <recommendedName>
        <fullName evidence="4">Integral membrane protein</fullName>
    </recommendedName>
</protein>
<dbReference type="Pfam" id="PF10028">
    <property type="entry name" value="DUF2270"/>
    <property type="match status" value="1"/>
</dbReference>
<keyword evidence="1" id="KW-0472">Membrane</keyword>
<evidence type="ECO:0000313" key="3">
    <source>
        <dbReference type="Proteomes" id="UP000019666"/>
    </source>
</evidence>
<dbReference type="HOGENOM" id="CLU_089301_0_0_5"/>
<dbReference type="Proteomes" id="UP000019666">
    <property type="component" value="Unassembled WGS sequence"/>
</dbReference>
<reference evidence="2 3" key="1">
    <citation type="submission" date="2013-02" db="EMBL/GenBank/DDBJ databases">
        <authorList>
            <person name="Fiebig A."/>
            <person name="Goeker M."/>
            <person name="Klenk H.-P.P."/>
        </authorList>
    </citation>
    <scope>NUCLEOTIDE SEQUENCE [LARGE SCALE GENOMIC DNA]</scope>
    <source>
        <strain evidence="2 3">DSM 19309</strain>
    </source>
</reference>
<proteinExistence type="predicted"/>
<dbReference type="EMBL" id="AOSK01000068">
    <property type="protein sequence ID" value="EYD75676.1"/>
    <property type="molecule type" value="Genomic_DNA"/>
</dbReference>
<dbReference type="InterPro" id="IPR014470">
    <property type="entry name" value="UCP01500"/>
</dbReference>
<organism evidence="2 3">
    <name type="scientific">Rubellimicrobium mesophilum DSM 19309</name>
    <dbReference type="NCBI Taxonomy" id="442562"/>
    <lineage>
        <taxon>Bacteria</taxon>
        <taxon>Pseudomonadati</taxon>
        <taxon>Pseudomonadota</taxon>
        <taxon>Alphaproteobacteria</taxon>
        <taxon>Rhodobacterales</taxon>
        <taxon>Roseobacteraceae</taxon>
        <taxon>Rubellimicrobium</taxon>
    </lineage>
</organism>
<accession>A0A017HMS5</accession>
<keyword evidence="1" id="KW-1133">Transmembrane helix</keyword>
<dbReference type="PATRIC" id="fig|442562.3.peg.2718"/>
<comment type="caution">
    <text evidence="2">The sequence shown here is derived from an EMBL/GenBank/DDBJ whole genome shotgun (WGS) entry which is preliminary data.</text>
</comment>
<keyword evidence="1" id="KW-0812">Transmembrane</keyword>
<name>A0A017HMS5_9RHOB</name>
<keyword evidence="3" id="KW-1185">Reference proteome</keyword>
<feature type="transmembrane region" description="Helical" evidence="1">
    <location>
        <begin position="209"/>
        <end position="229"/>
    </location>
</feature>
<sequence>MTQGNLGRVLIGRIATEEAPMTPKRHALDLQEFSAAEIGALAHLYRGEVYRSTIWRTRLDTTTNWSVVTLGVALSITFSSPLASPLPLILVGILIMLFLALEARRYRYFSVWRARARWMERHLFVPMLRDGDLRTDEAWQVILADDYDRPAYHVSYLTAVARRVRNNYLWILLIQTVAYAGKITVHPYPVPSIHTFVDRAGVGPIPGEVVLALGGLYILTWTSLALWVTRADRAKARRREAGAAMG</sequence>
<dbReference type="PIRSF" id="PIRSF015000">
    <property type="entry name" value="UCP01500"/>
    <property type="match status" value="1"/>
</dbReference>
<feature type="transmembrane region" description="Helical" evidence="1">
    <location>
        <begin position="168"/>
        <end position="189"/>
    </location>
</feature>
<feature type="transmembrane region" description="Helical" evidence="1">
    <location>
        <begin position="82"/>
        <end position="101"/>
    </location>
</feature>